<name>A0A4Y7TAX7_COPMI</name>
<evidence type="ECO:0000313" key="2">
    <source>
        <dbReference type="EMBL" id="TEB31323.1"/>
    </source>
</evidence>
<accession>A0A4Y7TAX7</accession>
<dbReference type="EMBL" id="QPFP01000019">
    <property type="protein sequence ID" value="TEB31323.1"/>
    <property type="molecule type" value="Genomic_DNA"/>
</dbReference>
<protein>
    <submittedName>
        <fullName evidence="2">Uncharacterized protein</fullName>
    </submittedName>
</protein>
<feature type="compositionally biased region" description="Basic residues" evidence="1">
    <location>
        <begin position="255"/>
        <end position="264"/>
    </location>
</feature>
<comment type="caution">
    <text evidence="2">The sequence shown here is derived from an EMBL/GenBank/DDBJ whole genome shotgun (WGS) entry which is preliminary data.</text>
</comment>
<sequence>MVSGQDVSALRKGYQSFECRGVRRSFPWLGGRTVRQRFRRQFRVLWNVSCLRKFIHFSCTLGDPLERCQNYKFGLGFFVGPLQRKLEGEKCFHLLQVHVGLTSPMDSPVLQTTTSIRSRSAKIAVIDGGKLKRAVDVGPSSPLSGPNPQAAMEGLFEKELRDWAITLKCYPQDTDPSICVTIEAGFIHSGISADMRFLYGLLGCWEPDSAQANTHAHRSKIVEVQGRIFATEVDALLQEVDRGGCNEGDGSKGGKVMKGRRRRLSSSSSLNMMVGTCCCPSPHQTCWKRSRKAK</sequence>
<feature type="region of interest" description="Disordered" evidence="1">
    <location>
        <begin position="246"/>
        <end position="267"/>
    </location>
</feature>
<reference evidence="2 3" key="1">
    <citation type="journal article" date="2019" name="Nat. Ecol. Evol.">
        <title>Megaphylogeny resolves global patterns of mushroom evolution.</title>
        <authorList>
            <person name="Varga T."/>
            <person name="Krizsan K."/>
            <person name="Foldi C."/>
            <person name="Dima B."/>
            <person name="Sanchez-Garcia M."/>
            <person name="Sanchez-Ramirez S."/>
            <person name="Szollosi G.J."/>
            <person name="Szarkandi J.G."/>
            <person name="Papp V."/>
            <person name="Albert L."/>
            <person name="Andreopoulos W."/>
            <person name="Angelini C."/>
            <person name="Antonin V."/>
            <person name="Barry K.W."/>
            <person name="Bougher N.L."/>
            <person name="Buchanan P."/>
            <person name="Buyck B."/>
            <person name="Bense V."/>
            <person name="Catcheside P."/>
            <person name="Chovatia M."/>
            <person name="Cooper J."/>
            <person name="Damon W."/>
            <person name="Desjardin D."/>
            <person name="Finy P."/>
            <person name="Geml J."/>
            <person name="Haridas S."/>
            <person name="Hughes K."/>
            <person name="Justo A."/>
            <person name="Karasinski D."/>
            <person name="Kautmanova I."/>
            <person name="Kiss B."/>
            <person name="Kocsube S."/>
            <person name="Kotiranta H."/>
            <person name="LaButti K.M."/>
            <person name="Lechner B.E."/>
            <person name="Liimatainen K."/>
            <person name="Lipzen A."/>
            <person name="Lukacs Z."/>
            <person name="Mihaltcheva S."/>
            <person name="Morgado L.N."/>
            <person name="Niskanen T."/>
            <person name="Noordeloos M.E."/>
            <person name="Ohm R.A."/>
            <person name="Ortiz-Santana B."/>
            <person name="Ovrebo C."/>
            <person name="Racz N."/>
            <person name="Riley R."/>
            <person name="Savchenko A."/>
            <person name="Shiryaev A."/>
            <person name="Soop K."/>
            <person name="Spirin V."/>
            <person name="Szebenyi C."/>
            <person name="Tomsovsky M."/>
            <person name="Tulloss R.E."/>
            <person name="Uehling J."/>
            <person name="Grigoriev I.V."/>
            <person name="Vagvolgyi C."/>
            <person name="Papp T."/>
            <person name="Martin F.M."/>
            <person name="Miettinen O."/>
            <person name="Hibbett D.S."/>
            <person name="Nagy L.G."/>
        </authorList>
    </citation>
    <scope>NUCLEOTIDE SEQUENCE [LARGE SCALE GENOMIC DNA]</scope>
    <source>
        <strain evidence="2 3">FP101781</strain>
    </source>
</reference>
<dbReference type="AlphaFoldDB" id="A0A4Y7TAX7"/>
<keyword evidence="3" id="KW-1185">Reference proteome</keyword>
<evidence type="ECO:0000256" key="1">
    <source>
        <dbReference type="SAM" id="MobiDB-lite"/>
    </source>
</evidence>
<organism evidence="2 3">
    <name type="scientific">Coprinellus micaceus</name>
    <name type="common">Glistening ink-cap mushroom</name>
    <name type="synonym">Coprinus micaceus</name>
    <dbReference type="NCBI Taxonomy" id="71717"/>
    <lineage>
        <taxon>Eukaryota</taxon>
        <taxon>Fungi</taxon>
        <taxon>Dikarya</taxon>
        <taxon>Basidiomycota</taxon>
        <taxon>Agaricomycotina</taxon>
        <taxon>Agaricomycetes</taxon>
        <taxon>Agaricomycetidae</taxon>
        <taxon>Agaricales</taxon>
        <taxon>Agaricineae</taxon>
        <taxon>Psathyrellaceae</taxon>
        <taxon>Coprinellus</taxon>
    </lineage>
</organism>
<gene>
    <name evidence="2" type="ORF">FA13DRAFT_1845993</name>
</gene>
<evidence type="ECO:0000313" key="3">
    <source>
        <dbReference type="Proteomes" id="UP000298030"/>
    </source>
</evidence>
<dbReference type="Proteomes" id="UP000298030">
    <property type="component" value="Unassembled WGS sequence"/>
</dbReference>
<proteinExistence type="predicted"/>